<keyword evidence="1" id="KW-0689">Ribosomal protein</keyword>
<reference evidence="1 2" key="1">
    <citation type="journal article" date="2015" name="Nature">
        <title>rRNA introns, odd ribosomes, and small enigmatic genomes across a large radiation of phyla.</title>
        <authorList>
            <person name="Brown C.T."/>
            <person name="Hug L.A."/>
            <person name="Thomas B.C."/>
            <person name="Sharon I."/>
            <person name="Castelle C.J."/>
            <person name="Singh A."/>
            <person name="Wilkins M.J."/>
            <person name="Williams K.H."/>
            <person name="Banfield J.F."/>
        </authorList>
    </citation>
    <scope>NUCLEOTIDE SEQUENCE [LARGE SCALE GENOMIC DNA]</scope>
</reference>
<name>A0A0G0H5B4_9BACT</name>
<protein>
    <submittedName>
        <fullName evidence="1">S23 ribosomal protein</fullName>
    </submittedName>
</protein>
<gene>
    <name evidence="1" type="ORF">US19_C0051G0021</name>
</gene>
<accession>A0A0G0H5B4</accession>
<dbReference type="Proteomes" id="UP000034492">
    <property type="component" value="Unassembled WGS sequence"/>
</dbReference>
<dbReference type="AlphaFoldDB" id="A0A0G0H5B4"/>
<dbReference type="InterPro" id="IPR012657">
    <property type="entry name" value="23S_rRNA-intervening_sequence"/>
</dbReference>
<dbReference type="GO" id="GO:0005840">
    <property type="term" value="C:ribosome"/>
    <property type="evidence" value="ECO:0007669"/>
    <property type="project" value="UniProtKB-KW"/>
</dbReference>
<dbReference type="InterPro" id="IPR036583">
    <property type="entry name" value="23S_rRNA_IVS_sf"/>
</dbReference>
<proteinExistence type="predicted"/>
<dbReference type="PANTHER" id="PTHR38471">
    <property type="entry name" value="FOUR HELIX BUNDLE PROTEIN"/>
    <property type="match status" value="1"/>
</dbReference>
<dbReference type="SUPFAM" id="SSF158446">
    <property type="entry name" value="IVS-encoded protein-like"/>
    <property type="match status" value="1"/>
</dbReference>
<dbReference type="Gene3D" id="1.20.1440.60">
    <property type="entry name" value="23S rRNA-intervening sequence"/>
    <property type="match status" value="1"/>
</dbReference>
<keyword evidence="1" id="KW-0687">Ribonucleoprotein</keyword>
<dbReference type="Pfam" id="PF05635">
    <property type="entry name" value="23S_rRNA_IVP"/>
    <property type="match status" value="1"/>
</dbReference>
<evidence type="ECO:0000313" key="2">
    <source>
        <dbReference type="Proteomes" id="UP000034492"/>
    </source>
</evidence>
<dbReference type="PANTHER" id="PTHR38471:SF2">
    <property type="entry name" value="FOUR HELIX BUNDLE PROTEIN"/>
    <property type="match status" value="1"/>
</dbReference>
<comment type="caution">
    <text evidence="1">The sequence shown here is derived from an EMBL/GenBank/DDBJ whole genome shotgun (WGS) entry which is preliminary data.</text>
</comment>
<sequence length="129" mass="14767">MNNFNFEKLEVYQRAITFSVKIYALTKQWPKEYLFDITSQLRRATLSIALNIAEGSAKSKKDFARFIDISRGSCLECVALIDIALKQELISDKLKLEMYEELVSLSKMLSGLKKSLTTNHELPAKRTTN</sequence>
<evidence type="ECO:0000313" key="1">
    <source>
        <dbReference type="EMBL" id="KKQ07264.1"/>
    </source>
</evidence>
<dbReference type="EMBL" id="LBSA01000051">
    <property type="protein sequence ID" value="KKQ07264.1"/>
    <property type="molecule type" value="Genomic_DNA"/>
</dbReference>
<dbReference type="NCBIfam" id="TIGR02436">
    <property type="entry name" value="four helix bundle protein"/>
    <property type="match status" value="1"/>
</dbReference>
<dbReference type="CDD" id="cd16377">
    <property type="entry name" value="23S_rRNA_IVP_like"/>
    <property type="match status" value="1"/>
</dbReference>
<organism evidence="1 2">
    <name type="scientific">Candidatus Daviesbacteria bacterium GW2011_GWB1_36_5</name>
    <dbReference type="NCBI Taxonomy" id="1618426"/>
    <lineage>
        <taxon>Bacteria</taxon>
        <taxon>Candidatus Daviesiibacteriota</taxon>
    </lineage>
</organism>